<accession>A0A3Q8UC94</accession>
<dbReference type="InterPro" id="IPR052347">
    <property type="entry name" value="Isochorismatase_Nicotinamidase"/>
</dbReference>
<dbReference type="GO" id="GO:0008936">
    <property type="term" value="F:nicotinamidase activity"/>
    <property type="evidence" value="ECO:0007669"/>
    <property type="project" value="UniProtKB-EC"/>
</dbReference>
<evidence type="ECO:0000256" key="6">
    <source>
        <dbReference type="ARBA" id="ARBA00039017"/>
    </source>
</evidence>
<organism evidence="10">
    <name type="scientific">Nephromyces sp. MMRI</name>
    <dbReference type="NCBI Taxonomy" id="2496275"/>
    <lineage>
        <taxon>Eukaryota</taxon>
        <taxon>Sar</taxon>
        <taxon>Alveolata</taxon>
        <taxon>Apicomplexa</taxon>
        <taxon>Aconoidasida</taxon>
        <taxon>Nephromycida</taxon>
        <taxon>Nephromyces</taxon>
    </lineage>
</organism>
<keyword evidence="3" id="KW-0479">Metal-binding</keyword>
<evidence type="ECO:0000256" key="2">
    <source>
        <dbReference type="ARBA" id="ARBA00022642"/>
    </source>
</evidence>
<sequence>MLRVPPNSALIIVDIQNDFCKNGALGITNSDYIIQKVNHLRQHAAFCKVFLTADWHPLDHVSFRPVALENGSPISEEAIWPIHCVEYSDGAAFHHKLIRAATDTIILKGRNKGKDCYSGFGSSAEDTGLLQGLRSLGVKSIFIVGFCTEYCCASTAQDGVKHGFEVYLVEDGCGTLSEETGRKTIADLRGAGVNVVSSNDLLM</sequence>
<dbReference type="AlphaFoldDB" id="A0A3Q8UC94"/>
<name>A0A3Q8UC94_9APIC</name>
<reference evidence="10" key="1">
    <citation type="journal article" date="2018" name="Genome Biol. Evol.">
        <title>Nephromyces encodes a urate metabolism pathway and predicted peroxisomes, demonstrating these are not ancient losses of apicomplexans.</title>
        <authorList>
            <person name="Paight C."/>
            <person name="Slamovits C.H."/>
            <person name="Saffo M.B."/>
            <person name="Lane C.E."/>
        </authorList>
    </citation>
    <scope>NUCLEOTIDE SEQUENCE</scope>
    <source>
        <strain evidence="9">Neph382</strain>
        <strain evidence="10">Neph383</strain>
    </source>
</reference>
<dbReference type="EMBL" id="MK266152">
    <property type="protein sequence ID" value="AZL94766.1"/>
    <property type="molecule type" value="mRNA"/>
</dbReference>
<evidence type="ECO:0000256" key="3">
    <source>
        <dbReference type="ARBA" id="ARBA00022723"/>
    </source>
</evidence>
<evidence type="ECO:0000256" key="5">
    <source>
        <dbReference type="ARBA" id="ARBA00037900"/>
    </source>
</evidence>
<dbReference type="SUPFAM" id="SSF52499">
    <property type="entry name" value="Isochorismatase-like hydrolases"/>
    <property type="match status" value="1"/>
</dbReference>
<dbReference type="GO" id="GO:0019363">
    <property type="term" value="P:pyridine nucleotide biosynthetic process"/>
    <property type="evidence" value="ECO:0007669"/>
    <property type="project" value="UniProtKB-KW"/>
</dbReference>
<comment type="similarity">
    <text evidence="1">Belongs to the isochorismatase family.</text>
</comment>
<dbReference type="EC" id="3.5.1.19" evidence="6"/>
<evidence type="ECO:0000256" key="1">
    <source>
        <dbReference type="ARBA" id="ARBA00006336"/>
    </source>
</evidence>
<evidence type="ECO:0000256" key="7">
    <source>
        <dbReference type="ARBA" id="ARBA00043224"/>
    </source>
</evidence>
<keyword evidence="2" id="KW-0662">Pyridine nucleotide biosynthesis</keyword>
<evidence type="ECO:0000313" key="10">
    <source>
        <dbReference type="EMBL" id="AZL94766.1"/>
    </source>
</evidence>
<keyword evidence="4" id="KW-0378">Hydrolase</keyword>
<dbReference type="PANTHER" id="PTHR11080:SF2">
    <property type="entry name" value="LD05707P"/>
    <property type="match status" value="1"/>
</dbReference>
<dbReference type="InterPro" id="IPR036380">
    <property type="entry name" value="Isochorismatase-like_sf"/>
</dbReference>
<evidence type="ECO:0000313" key="9">
    <source>
        <dbReference type="EMBL" id="AZL94765.1"/>
    </source>
</evidence>
<dbReference type="InterPro" id="IPR000868">
    <property type="entry name" value="Isochorismatase-like_dom"/>
</dbReference>
<dbReference type="PANTHER" id="PTHR11080">
    <property type="entry name" value="PYRAZINAMIDASE/NICOTINAMIDASE"/>
    <property type="match status" value="1"/>
</dbReference>
<feature type="domain" description="Isochorismatase-like" evidence="8">
    <location>
        <begin position="8"/>
        <end position="199"/>
    </location>
</feature>
<dbReference type="Pfam" id="PF00857">
    <property type="entry name" value="Isochorismatase"/>
    <property type="match status" value="1"/>
</dbReference>
<protein>
    <recommendedName>
        <fullName evidence="6">nicotinamidase</fullName>
        <ecNumber evidence="6">3.5.1.19</ecNumber>
    </recommendedName>
    <alternativeName>
        <fullName evidence="7">Nicotinamide deamidase</fullName>
    </alternativeName>
</protein>
<dbReference type="EMBL" id="MK266151">
    <property type="protein sequence ID" value="AZL94765.1"/>
    <property type="molecule type" value="mRNA"/>
</dbReference>
<dbReference type="Gene3D" id="3.40.50.850">
    <property type="entry name" value="Isochorismatase-like"/>
    <property type="match status" value="1"/>
</dbReference>
<evidence type="ECO:0000259" key="8">
    <source>
        <dbReference type="Pfam" id="PF00857"/>
    </source>
</evidence>
<comment type="pathway">
    <text evidence="5">Cofactor biosynthesis; nicotinate biosynthesis; nicotinate from nicotinamide: step 1/1.</text>
</comment>
<evidence type="ECO:0000256" key="4">
    <source>
        <dbReference type="ARBA" id="ARBA00022801"/>
    </source>
</evidence>
<proteinExistence type="evidence at transcript level"/>
<dbReference type="GO" id="GO:0046872">
    <property type="term" value="F:metal ion binding"/>
    <property type="evidence" value="ECO:0007669"/>
    <property type="project" value="UniProtKB-KW"/>
</dbReference>